<proteinExistence type="predicted"/>
<keyword evidence="1" id="KW-0812">Transmembrane</keyword>
<evidence type="ECO:0000256" key="1">
    <source>
        <dbReference type="SAM" id="Phobius"/>
    </source>
</evidence>
<protein>
    <recommendedName>
        <fullName evidence="4">Clc-like protein</fullName>
    </recommendedName>
</protein>
<keyword evidence="1" id="KW-0472">Membrane</keyword>
<dbReference type="EMBL" id="KE125593">
    <property type="protein sequence ID" value="EPB67726.1"/>
    <property type="molecule type" value="Genomic_DNA"/>
</dbReference>
<sequence>MSVASKSRFIFLIASSLLALIAVAIISSCLFSVSFRYITDHEHLKGTRYYGLIRYCFESELGSYGSDDSNADVCYLRTAAPKYATKIEYKTQYGEFELATLILLSCAIASSLLAICFAICTIFTPFGALAHSVMLLVATICSISAFIVYTYFNELKDNQNETVNGNIIRVSKQANQKPKQASLGLFPNDFCQFSSVLYILHNPDQRLFQSIDSAMVGLARPLSQLNWAASRLCPAGLRYHFGWAYYWSGGAAACLFVSFVCSLFASACVLVHKQQKDKIDTVVL</sequence>
<accession>A0A0D6LCZ8</accession>
<evidence type="ECO:0000313" key="2">
    <source>
        <dbReference type="EMBL" id="EPB67726.1"/>
    </source>
</evidence>
<keyword evidence="3" id="KW-1185">Reference proteome</keyword>
<keyword evidence="1" id="KW-1133">Transmembrane helix</keyword>
<feature type="transmembrane region" description="Helical" evidence="1">
    <location>
        <begin position="133"/>
        <end position="152"/>
    </location>
</feature>
<gene>
    <name evidence="2" type="ORF">ANCCEY_13186</name>
</gene>
<dbReference type="PROSITE" id="PS51257">
    <property type="entry name" value="PROKAR_LIPOPROTEIN"/>
    <property type="match status" value="1"/>
</dbReference>
<name>A0A0D6LCZ8_9BILA</name>
<feature type="transmembrane region" description="Helical" evidence="1">
    <location>
        <begin position="244"/>
        <end position="271"/>
    </location>
</feature>
<feature type="transmembrane region" description="Helical" evidence="1">
    <location>
        <begin position="9"/>
        <end position="35"/>
    </location>
</feature>
<evidence type="ECO:0008006" key="4">
    <source>
        <dbReference type="Google" id="ProtNLM"/>
    </source>
</evidence>
<dbReference type="Gene3D" id="1.20.140.150">
    <property type="match status" value="1"/>
</dbReference>
<feature type="transmembrane region" description="Helical" evidence="1">
    <location>
        <begin position="98"/>
        <end position="126"/>
    </location>
</feature>
<organism evidence="2 3">
    <name type="scientific">Ancylostoma ceylanicum</name>
    <dbReference type="NCBI Taxonomy" id="53326"/>
    <lineage>
        <taxon>Eukaryota</taxon>
        <taxon>Metazoa</taxon>
        <taxon>Ecdysozoa</taxon>
        <taxon>Nematoda</taxon>
        <taxon>Chromadorea</taxon>
        <taxon>Rhabditida</taxon>
        <taxon>Rhabditina</taxon>
        <taxon>Rhabditomorpha</taxon>
        <taxon>Strongyloidea</taxon>
        <taxon>Ancylostomatidae</taxon>
        <taxon>Ancylostomatinae</taxon>
        <taxon>Ancylostoma</taxon>
    </lineage>
</organism>
<evidence type="ECO:0000313" key="3">
    <source>
        <dbReference type="Proteomes" id="UP000054495"/>
    </source>
</evidence>
<reference evidence="2 3" key="1">
    <citation type="submission" date="2013-05" db="EMBL/GenBank/DDBJ databases">
        <title>Draft genome of the parasitic nematode Anyclostoma ceylanicum.</title>
        <authorList>
            <person name="Mitreva M."/>
        </authorList>
    </citation>
    <scope>NUCLEOTIDE SEQUENCE [LARGE SCALE GENOMIC DNA]</scope>
</reference>
<dbReference type="Proteomes" id="UP000054495">
    <property type="component" value="Unassembled WGS sequence"/>
</dbReference>
<dbReference type="AlphaFoldDB" id="A0A0D6LCZ8"/>